<accession>A0AA39UBH8</accession>
<proteinExistence type="predicted"/>
<organism evidence="1 2">
    <name type="scientific">Armillaria novae-zelandiae</name>
    <dbReference type="NCBI Taxonomy" id="153914"/>
    <lineage>
        <taxon>Eukaryota</taxon>
        <taxon>Fungi</taxon>
        <taxon>Dikarya</taxon>
        <taxon>Basidiomycota</taxon>
        <taxon>Agaricomycotina</taxon>
        <taxon>Agaricomycetes</taxon>
        <taxon>Agaricomycetidae</taxon>
        <taxon>Agaricales</taxon>
        <taxon>Marasmiineae</taxon>
        <taxon>Physalacriaceae</taxon>
        <taxon>Armillaria</taxon>
    </lineage>
</organism>
<dbReference type="Proteomes" id="UP001175227">
    <property type="component" value="Unassembled WGS sequence"/>
</dbReference>
<evidence type="ECO:0000313" key="2">
    <source>
        <dbReference type="Proteomes" id="UP001175227"/>
    </source>
</evidence>
<gene>
    <name evidence="1" type="ORF">IW261DRAFT_1461819</name>
</gene>
<comment type="caution">
    <text evidence="1">The sequence shown here is derived from an EMBL/GenBank/DDBJ whole genome shotgun (WGS) entry which is preliminary data.</text>
</comment>
<name>A0AA39UBH8_9AGAR</name>
<sequence length="149" mass="16033">MNCAAYFPKTSRLQACTCSASLIEHTPAVNGYRSPPLPYETGIHPSSANTFTGDMANIPFTPVPLTDPSANDGLSYSVNVYSPGTLPYEVDDLPSSSVNTFTDTATQVHIPSPSYSYDNIMITPTVPDTATTQIDAHSHLEVENSYIVQ</sequence>
<keyword evidence="2" id="KW-1185">Reference proteome</keyword>
<dbReference type="EMBL" id="JAUEPR010000006">
    <property type="protein sequence ID" value="KAK0483162.1"/>
    <property type="molecule type" value="Genomic_DNA"/>
</dbReference>
<reference evidence="1" key="1">
    <citation type="submission" date="2023-06" db="EMBL/GenBank/DDBJ databases">
        <authorList>
            <consortium name="Lawrence Berkeley National Laboratory"/>
            <person name="Ahrendt S."/>
            <person name="Sahu N."/>
            <person name="Indic B."/>
            <person name="Wong-Bajracharya J."/>
            <person name="Merenyi Z."/>
            <person name="Ke H.-M."/>
            <person name="Monk M."/>
            <person name="Kocsube S."/>
            <person name="Drula E."/>
            <person name="Lipzen A."/>
            <person name="Balint B."/>
            <person name="Henrissat B."/>
            <person name="Andreopoulos B."/>
            <person name="Martin F.M."/>
            <person name="Harder C.B."/>
            <person name="Rigling D."/>
            <person name="Ford K.L."/>
            <person name="Foster G.D."/>
            <person name="Pangilinan J."/>
            <person name="Papanicolaou A."/>
            <person name="Barry K."/>
            <person name="LaButti K."/>
            <person name="Viragh M."/>
            <person name="Koriabine M."/>
            <person name="Yan M."/>
            <person name="Riley R."/>
            <person name="Champramary S."/>
            <person name="Plett K.L."/>
            <person name="Tsai I.J."/>
            <person name="Slot J."/>
            <person name="Sipos G."/>
            <person name="Plett J."/>
            <person name="Nagy L.G."/>
            <person name="Grigoriev I.V."/>
        </authorList>
    </citation>
    <scope>NUCLEOTIDE SEQUENCE</scope>
    <source>
        <strain evidence="1">ICMP 16352</strain>
    </source>
</reference>
<evidence type="ECO:0000313" key="1">
    <source>
        <dbReference type="EMBL" id="KAK0483162.1"/>
    </source>
</evidence>
<protein>
    <submittedName>
        <fullName evidence="1">Uncharacterized protein</fullName>
    </submittedName>
</protein>
<dbReference type="AlphaFoldDB" id="A0AA39UBH8"/>